<dbReference type="AlphaFoldDB" id="A0A915PU63"/>
<keyword evidence="1" id="KW-1185">Reference proteome</keyword>
<name>A0A915PU63_9BILA</name>
<dbReference type="WBParaSite" id="sdigi.contig26.g2067.t1">
    <property type="protein sequence ID" value="sdigi.contig26.g2067.t1"/>
    <property type="gene ID" value="sdigi.contig26.g2067"/>
</dbReference>
<accession>A0A915PU63</accession>
<proteinExistence type="predicted"/>
<reference evidence="2" key="1">
    <citation type="submission" date="2022-11" db="UniProtKB">
        <authorList>
            <consortium name="WormBaseParasite"/>
        </authorList>
    </citation>
    <scope>IDENTIFICATION</scope>
</reference>
<evidence type="ECO:0000313" key="2">
    <source>
        <dbReference type="WBParaSite" id="sdigi.contig26.g2067.t1"/>
    </source>
</evidence>
<evidence type="ECO:0000313" key="1">
    <source>
        <dbReference type="Proteomes" id="UP000887581"/>
    </source>
</evidence>
<dbReference type="Proteomes" id="UP000887581">
    <property type="component" value="Unplaced"/>
</dbReference>
<organism evidence="1 2">
    <name type="scientific">Setaria digitata</name>
    <dbReference type="NCBI Taxonomy" id="48799"/>
    <lineage>
        <taxon>Eukaryota</taxon>
        <taxon>Metazoa</taxon>
        <taxon>Ecdysozoa</taxon>
        <taxon>Nematoda</taxon>
        <taxon>Chromadorea</taxon>
        <taxon>Rhabditida</taxon>
        <taxon>Spirurina</taxon>
        <taxon>Spiruromorpha</taxon>
        <taxon>Filarioidea</taxon>
        <taxon>Setariidae</taxon>
        <taxon>Setaria</taxon>
    </lineage>
</organism>
<sequence>MNDLYGGEEYSDMMEIRANRMRISDGLLAFAECMRYSLEEKLARNLSTLNEMVYFSMPYWEKLPDDEKDGWFRRAEAEKEQNCDTCFCENQEKIALDKFCKEKILNREIRDDNQSIYQTPNMEQKNNSNGLKKVI</sequence>
<protein>
    <submittedName>
        <fullName evidence="2">Uncharacterized protein</fullName>
    </submittedName>
</protein>